<keyword evidence="2" id="KW-1185">Reference proteome</keyword>
<organism evidence="1 2">
    <name type="scientific">Chryseobacterium phosphatilyticum</name>
    <dbReference type="NCBI Taxonomy" id="475075"/>
    <lineage>
        <taxon>Bacteria</taxon>
        <taxon>Pseudomonadati</taxon>
        <taxon>Bacteroidota</taxon>
        <taxon>Flavobacteriia</taxon>
        <taxon>Flavobacteriales</taxon>
        <taxon>Weeksellaceae</taxon>
        <taxon>Chryseobacterium group</taxon>
        <taxon>Chryseobacterium</taxon>
    </lineage>
</organism>
<dbReference type="EMBL" id="PPED02000003">
    <property type="protein sequence ID" value="PWN68973.1"/>
    <property type="molecule type" value="Genomic_DNA"/>
</dbReference>
<dbReference type="Proteomes" id="UP000236594">
    <property type="component" value="Unassembled WGS sequence"/>
</dbReference>
<sequence length="144" mass="16448">MWDTYRIRYSWKPVFELPENAKLNPLTDVGMSAVNGEWEQLDAERNPLTESEWRAIPVTISFSLVGSDQIRYEAGSSLDEKSAFEAFTKVFGDDPKSTRASIVVKVNEAYSFFTVLLKGENGKEAFIKTENLEMFKSKVKYKTN</sequence>
<dbReference type="RefSeq" id="WP_109712569.1">
    <property type="nucleotide sequence ID" value="NZ_PPED02000003.1"/>
</dbReference>
<name>A0A316X9L3_9FLAO</name>
<accession>A0A316X9L3</accession>
<dbReference type="AlphaFoldDB" id="A0A316X9L3"/>
<proteinExistence type="predicted"/>
<dbReference type="OrthoDB" id="5702951at2"/>
<evidence type="ECO:0000313" key="2">
    <source>
        <dbReference type="Proteomes" id="UP000236594"/>
    </source>
</evidence>
<evidence type="ECO:0000313" key="1">
    <source>
        <dbReference type="EMBL" id="PWN68973.1"/>
    </source>
</evidence>
<protein>
    <submittedName>
        <fullName evidence="1">Uncharacterized protein</fullName>
    </submittedName>
</protein>
<comment type="caution">
    <text evidence="1">The sequence shown here is derived from an EMBL/GenBank/DDBJ whole genome shotgun (WGS) entry which is preliminary data.</text>
</comment>
<gene>
    <name evidence="1" type="ORF">C1631_012950</name>
</gene>
<reference evidence="1 2" key="1">
    <citation type="submission" date="2018-04" db="EMBL/GenBank/DDBJ databases">
        <title>Draft Genome Sequence of Phosphate-Solubilizing Chryseobacterium sp. ISE14 that is a Biocontrol and Plant Growth-Promoting Rhizobacterium Isolated from Cucumber.</title>
        <authorList>
            <person name="Jeong J.-J."/>
            <person name="Sang M.K."/>
            <person name="Choi I.-G."/>
            <person name="Kim K.D."/>
        </authorList>
    </citation>
    <scope>NUCLEOTIDE SEQUENCE [LARGE SCALE GENOMIC DNA]</scope>
    <source>
        <strain evidence="1 2">ISE14</strain>
    </source>
</reference>